<protein>
    <recommendedName>
        <fullName evidence="1">DJ-1/PfpI domain-containing protein</fullName>
    </recommendedName>
</protein>
<dbReference type="Gene3D" id="3.40.50.880">
    <property type="match status" value="1"/>
</dbReference>
<dbReference type="GO" id="GO:0019243">
    <property type="term" value="P:methylglyoxal catabolic process to D-lactate via S-lactoyl-glutathione"/>
    <property type="evidence" value="ECO:0007669"/>
    <property type="project" value="TreeGrafter"/>
</dbReference>
<evidence type="ECO:0000313" key="3">
    <source>
        <dbReference type="Proteomes" id="UP001445335"/>
    </source>
</evidence>
<feature type="domain" description="DJ-1/PfpI" evidence="1">
    <location>
        <begin position="97"/>
        <end position="244"/>
    </location>
</feature>
<dbReference type="InterPro" id="IPR029062">
    <property type="entry name" value="Class_I_gatase-like"/>
</dbReference>
<sequence>MAQFKGKVLICLSGVDYITLKSGRKQKTGCFLKELTQPLGKLLAAGYSVEFANPNGSAPALDPMSLSGVWFLPWVGELAVQQKLLAQVAESTNFKAPRRFADISDKELVSGMYAGVFLPGGHAPLEDLKANADLGRILLHFHKAQRPTAIICHAPIALLSAQMAAPGKPWAYTGYKLTVYSNTEEMLNDLMWWDTVPKAETALRKAGAAVRVSWPLFPHIIRDRELITGQGPTSALALGDALVAALKAAPPAAVVH</sequence>
<dbReference type="Proteomes" id="UP001445335">
    <property type="component" value="Unassembled WGS sequence"/>
</dbReference>
<accession>A0AAW1RF91</accession>
<proteinExistence type="predicted"/>
<evidence type="ECO:0000313" key="2">
    <source>
        <dbReference type="EMBL" id="KAK9831956.1"/>
    </source>
</evidence>
<dbReference type="AlphaFoldDB" id="A0AAW1RF91"/>
<dbReference type="PANTHER" id="PTHR48094">
    <property type="entry name" value="PROTEIN/NUCLEIC ACID DEGLYCASE DJ-1-RELATED"/>
    <property type="match status" value="1"/>
</dbReference>
<name>A0AAW1RF91_9CHLO</name>
<evidence type="ECO:0000259" key="1">
    <source>
        <dbReference type="Pfam" id="PF01965"/>
    </source>
</evidence>
<dbReference type="Pfam" id="PF01965">
    <property type="entry name" value="DJ-1_PfpI"/>
    <property type="match status" value="1"/>
</dbReference>
<dbReference type="SUPFAM" id="SSF52317">
    <property type="entry name" value="Class I glutamine amidotransferase-like"/>
    <property type="match status" value="1"/>
</dbReference>
<dbReference type="GO" id="GO:0019172">
    <property type="term" value="F:glyoxalase III activity"/>
    <property type="evidence" value="ECO:0007669"/>
    <property type="project" value="TreeGrafter"/>
</dbReference>
<comment type="caution">
    <text evidence="2">The sequence shown here is derived from an EMBL/GenBank/DDBJ whole genome shotgun (WGS) entry which is preliminary data.</text>
</comment>
<dbReference type="InterPro" id="IPR050325">
    <property type="entry name" value="Prot/Nucl_acid_deglycase"/>
</dbReference>
<dbReference type="CDD" id="cd03141">
    <property type="entry name" value="GATase1_Hsp31_like"/>
    <property type="match status" value="1"/>
</dbReference>
<dbReference type="EMBL" id="JALJOU010000043">
    <property type="protein sequence ID" value="KAK9831956.1"/>
    <property type="molecule type" value="Genomic_DNA"/>
</dbReference>
<gene>
    <name evidence="2" type="ORF">WJX81_002916</name>
</gene>
<organism evidence="2 3">
    <name type="scientific">Elliptochloris bilobata</name>
    <dbReference type="NCBI Taxonomy" id="381761"/>
    <lineage>
        <taxon>Eukaryota</taxon>
        <taxon>Viridiplantae</taxon>
        <taxon>Chlorophyta</taxon>
        <taxon>core chlorophytes</taxon>
        <taxon>Trebouxiophyceae</taxon>
        <taxon>Trebouxiophyceae incertae sedis</taxon>
        <taxon>Elliptochloris clade</taxon>
        <taxon>Elliptochloris</taxon>
    </lineage>
</organism>
<dbReference type="GO" id="GO:0005737">
    <property type="term" value="C:cytoplasm"/>
    <property type="evidence" value="ECO:0007669"/>
    <property type="project" value="TreeGrafter"/>
</dbReference>
<keyword evidence="3" id="KW-1185">Reference proteome</keyword>
<dbReference type="PANTHER" id="PTHR48094:SF22">
    <property type="entry name" value="DJ-1_PFPI DOMAIN-CONTAINING PROTEIN"/>
    <property type="match status" value="1"/>
</dbReference>
<dbReference type="InterPro" id="IPR002818">
    <property type="entry name" value="DJ-1/PfpI"/>
</dbReference>
<reference evidence="2 3" key="1">
    <citation type="journal article" date="2024" name="Nat. Commun.">
        <title>Phylogenomics reveals the evolutionary origins of lichenization in chlorophyte algae.</title>
        <authorList>
            <person name="Puginier C."/>
            <person name="Libourel C."/>
            <person name="Otte J."/>
            <person name="Skaloud P."/>
            <person name="Haon M."/>
            <person name="Grisel S."/>
            <person name="Petersen M."/>
            <person name="Berrin J.G."/>
            <person name="Delaux P.M."/>
            <person name="Dal Grande F."/>
            <person name="Keller J."/>
        </authorList>
    </citation>
    <scope>NUCLEOTIDE SEQUENCE [LARGE SCALE GENOMIC DNA]</scope>
    <source>
        <strain evidence="2 3">SAG 245.80</strain>
    </source>
</reference>